<dbReference type="RefSeq" id="WP_169657531.1">
    <property type="nucleotide sequence ID" value="NZ_JABANE010000038.1"/>
</dbReference>
<organism evidence="1 2">
    <name type="scientific">Flammeovirga aprica JL-4</name>
    <dbReference type="NCBI Taxonomy" id="694437"/>
    <lineage>
        <taxon>Bacteria</taxon>
        <taxon>Pseudomonadati</taxon>
        <taxon>Bacteroidota</taxon>
        <taxon>Cytophagia</taxon>
        <taxon>Cytophagales</taxon>
        <taxon>Flammeovirgaceae</taxon>
        <taxon>Flammeovirga</taxon>
    </lineage>
</organism>
<keyword evidence="1" id="KW-0378">Hydrolase</keyword>
<keyword evidence="2" id="KW-1185">Reference proteome</keyword>
<dbReference type="Proteomes" id="UP000576082">
    <property type="component" value="Unassembled WGS sequence"/>
</dbReference>
<dbReference type="AlphaFoldDB" id="A0A7X9RV83"/>
<proteinExistence type="predicted"/>
<protein>
    <submittedName>
        <fullName evidence="1">Alpha/beta hydrolase</fullName>
    </submittedName>
</protein>
<dbReference type="SUPFAM" id="SSF53474">
    <property type="entry name" value="alpha/beta-Hydrolases"/>
    <property type="match status" value="1"/>
</dbReference>
<comment type="caution">
    <text evidence="1">The sequence shown here is derived from an EMBL/GenBank/DDBJ whole genome shotgun (WGS) entry which is preliminary data.</text>
</comment>
<sequence>MTYPELVDKAIVIGANLNPKTIKAETIEKVKLRLENNPKDSLAQLILTQPNINPKALNTIPNEVMVIAGENDVIKIEHTQLIHSSIKNSKLCIIPNATHYVPWEQATIINKAILDFLMRASE</sequence>
<gene>
    <name evidence="1" type="ORF">HHU12_14835</name>
</gene>
<evidence type="ECO:0000313" key="2">
    <source>
        <dbReference type="Proteomes" id="UP000576082"/>
    </source>
</evidence>
<evidence type="ECO:0000313" key="1">
    <source>
        <dbReference type="EMBL" id="NME69249.1"/>
    </source>
</evidence>
<reference evidence="1 2" key="1">
    <citation type="submission" date="2020-04" db="EMBL/GenBank/DDBJ databases">
        <title>Flammeovirga sp. SR4, a novel species isolated from seawater.</title>
        <authorList>
            <person name="Wang X."/>
        </authorList>
    </citation>
    <scope>NUCLEOTIDE SEQUENCE [LARGE SCALE GENOMIC DNA]</scope>
    <source>
        <strain evidence="1 2">ATCC 23126</strain>
    </source>
</reference>
<dbReference type="GO" id="GO:0016787">
    <property type="term" value="F:hydrolase activity"/>
    <property type="evidence" value="ECO:0007669"/>
    <property type="project" value="UniProtKB-KW"/>
</dbReference>
<name>A0A7X9RV83_9BACT</name>
<accession>A0A7X9RV83</accession>
<dbReference type="EMBL" id="JABANE010000038">
    <property type="protein sequence ID" value="NME69249.1"/>
    <property type="molecule type" value="Genomic_DNA"/>
</dbReference>
<dbReference type="Gene3D" id="3.40.50.1820">
    <property type="entry name" value="alpha/beta hydrolase"/>
    <property type="match status" value="1"/>
</dbReference>
<dbReference type="InterPro" id="IPR029058">
    <property type="entry name" value="AB_hydrolase_fold"/>
</dbReference>